<dbReference type="Proteomes" id="UP000231196">
    <property type="component" value="Unassembled WGS sequence"/>
</dbReference>
<reference evidence="3" key="1">
    <citation type="submission" date="2017-09" db="EMBL/GenBank/DDBJ databases">
        <title>Depth-based differentiation of microbial function through sediment-hosted aquifers and enrichment of novel symbionts in the deep terrestrial subsurface.</title>
        <authorList>
            <person name="Probst A.J."/>
            <person name="Ladd B."/>
            <person name="Jarett J.K."/>
            <person name="Geller-Mcgrath D.E."/>
            <person name="Sieber C.M.K."/>
            <person name="Emerson J.B."/>
            <person name="Anantharaman K."/>
            <person name="Thomas B.C."/>
            <person name="Malmstrom R."/>
            <person name="Stieglmeier M."/>
            <person name="Klingl A."/>
            <person name="Woyke T."/>
            <person name="Ryan C.M."/>
            <person name="Banfield J.F."/>
        </authorList>
    </citation>
    <scope>NUCLEOTIDE SEQUENCE [LARGE SCALE GENOMIC DNA]</scope>
</reference>
<feature type="transmembrane region" description="Helical" evidence="1">
    <location>
        <begin position="32"/>
        <end position="51"/>
    </location>
</feature>
<gene>
    <name evidence="2" type="ORF">CO104_04530</name>
</gene>
<evidence type="ECO:0000313" key="3">
    <source>
        <dbReference type="Proteomes" id="UP000231196"/>
    </source>
</evidence>
<name>A0A2M8BTC2_9BACT</name>
<comment type="caution">
    <text evidence="2">The sequence shown here is derived from an EMBL/GenBank/DDBJ whole genome shotgun (WGS) entry which is preliminary data.</text>
</comment>
<sequence>MKKKILMAVAGLVIIAWLVVNFFAAISLEAVIIPGIFTVFWLVTWFGIANTETATIQPNKQ</sequence>
<organism evidence="2 3">
    <name type="scientific">Candidatus Collierbacteria bacterium CG_4_9_14_3_um_filter_43_16</name>
    <dbReference type="NCBI Taxonomy" id="1974532"/>
    <lineage>
        <taxon>Bacteria</taxon>
        <taxon>Candidatus Collieribacteriota</taxon>
    </lineage>
</organism>
<keyword evidence="1" id="KW-1133">Transmembrane helix</keyword>
<dbReference type="AlphaFoldDB" id="A0A2M8BTC2"/>
<protein>
    <submittedName>
        <fullName evidence="2">Uncharacterized protein</fullName>
    </submittedName>
</protein>
<accession>A0A2M8BTC2</accession>
<dbReference type="EMBL" id="PFUC01000088">
    <property type="protein sequence ID" value="PJB47100.1"/>
    <property type="molecule type" value="Genomic_DNA"/>
</dbReference>
<evidence type="ECO:0000313" key="2">
    <source>
        <dbReference type="EMBL" id="PJB47100.1"/>
    </source>
</evidence>
<evidence type="ECO:0000256" key="1">
    <source>
        <dbReference type="SAM" id="Phobius"/>
    </source>
</evidence>
<proteinExistence type="predicted"/>
<feature type="transmembrane region" description="Helical" evidence="1">
    <location>
        <begin position="5"/>
        <end position="26"/>
    </location>
</feature>
<keyword evidence="1" id="KW-0812">Transmembrane</keyword>
<keyword evidence="1" id="KW-0472">Membrane</keyword>